<dbReference type="EMBL" id="CM009292">
    <property type="protein sequence ID" value="KAI9397347.1"/>
    <property type="molecule type" value="Genomic_DNA"/>
</dbReference>
<organism evidence="1 2">
    <name type="scientific">Populus trichocarpa</name>
    <name type="common">Western balsam poplar</name>
    <name type="synonym">Populus balsamifera subsp. trichocarpa</name>
    <dbReference type="NCBI Taxonomy" id="3694"/>
    <lineage>
        <taxon>Eukaryota</taxon>
        <taxon>Viridiplantae</taxon>
        <taxon>Streptophyta</taxon>
        <taxon>Embryophyta</taxon>
        <taxon>Tracheophyta</taxon>
        <taxon>Spermatophyta</taxon>
        <taxon>Magnoliopsida</taxon>
        <taxon>eudicotyledons</taxon>
        <taxon>Gunneridae</taxon>
        <taxon>Pentapetalae</taxon>
        <taxon>rosids</taxon>
        <taxon>fabids</taxon>
        <taxon>Malpighiales</taxon>
        <taxon>Salicaceae</taxon>
        <taxon>Saliceae</taxon>
        <taxon>Populus</taxon>
    </lineage>
</organism>
<comment type="caution">
    <text evidence="1">The sequence shown here is derived from an EMBL/GenBank/DDBJ whole genome shotgun (WGS) entry which is preliminary data.</text>
</comment>
<sequence>MTQETKKMMAIIDNFSGFEIISSHLRKLENLDLSYNIFNDNILSHLRGFSYLKSLNLSGDMLLGSTTVYGLRKSDFLQSLPSLKILSLKDTNLNQGTFFNSSTLEELYLDRTSLLINFFHNIGALPALQVLSIGECDLYVTLPAQGKLTNIITSSIKDSFNTILTV</sequence>
<accession>A0ACC0T6Z5</accession>
<proteinExistence type="predicted"/>
<reference evidence="1 2" key="1">
    <citation type="journal article" date="2006" name="Science">
        <title>The genome of black cottonwood, Populus trichocarpa (Torr. &amp; Gray).</title>
        <authorList>
            <person name="Tuskan G.A."/>
            <person name="Difazio S."/>
            <person name="Jansson S."/>
            <person name="Bohlmann J."/>
            <person name="Grigoriev I."/>
            <person name="Hellsten U."/>
            <person name="Putnam N."/>
            <person name="Ralph S."/>
            <person name="Rombauts S."/>
            <person name="Salamov A."/>
            <person name="Schein J."/>
            <person name="Sterck L."/>
            <person name="Aerts A."/>
            <person name="Bhalerao R.R."/>
            <person name="Bhalerao R.P."/>
            <person name="Blaudez D."/>
            <person name="Boerjan W."/>
            <person name="Brun A."/>
            <person name="Brunner A."/>
            <person name="Busov V."/>
            <person name="Campbell M."/>
            <person name="Carlson J."/>
            <person name="Chalot M."/>
            <person name="Chapman J."/>
            <person name="Chen G.L."/>
            <person name="Cooper D."/>
            <person name="Coutinho P.M."/>
            <person name="Couturier J."/>
            <person name="Covert S."/>
            <person name="Cronk Q."/>
            <person name="Cunningham R."/>
            <person name="Davis J."/>
            <person name="Degroeve S."/>
            <person name="Dejardin A."/>
            <person name="Depamphilis C."/>
            <person name="Detter J."/>
            <person name="Dirks B."/>
            <person name="Dubchak I."/>
            <person name="Duplessis S."/>
            <person name="Ehlting J."/>
            <person name="Ellis B."/>
            <person name="Gendler K."/>
            <person name="Goodstein D."/>
            <person name="Gribskov M."/>
            <person name="Grimwood J."/>
            <person name="Groover A."/>
            <person name="Gunter L."/>
            <person name="Hamberger B."/>
            <person name="Heinze B."/>
            <person name="Helariutta Y."/>
            <person name="Henrissat B."/>
            <person name="Holligan D."/>
            <person name="Holt R."/>
            <person name="Huang W."/>
            <person name="Islam-Faridi N."/>
            <person name="Jones S."/>
            <person name="Jones-Rhoades M."/>
            <person name="Jorgensen R."/>
            <person name="Joshi C."/>
            <person name="Kangasjarvi J."/>
            <person name="Karlsson J."/>
            <person name="Kelleher C."/>
            <person name="Kirkpatrick R."/>
            <person name="Kirst M."/>
            <person name="Kohler A."/>
            <person name="Kalluri U."/>
            <person name="Larimer F."/>
            <person name="Leebens-Mack J."/>
            <person name="Leple J.C."/>
            <person name="Locascio P."/>
            <person name="Lou Y."/>
            <person name="Lucas S."/>
            <person name="Martin F."/>
            <person name="Montanini B."/>
            <person name="Napoli C."/>
            <person name="Nelson D.R."/>
            <person name="Nelson C."/>
            <person name="Nieminen K."/>
            <person name="Nilsson O."/>
            <person name="Pereda V."/>
            <person name="Peter G."/>
            <person name="Philippe R."/>
            <person name="Pilate G."/>
            <person name="Poliakov A."/>
            <person name="Razumovskaya J."/>
            <person name="Richardson P."/>
            <person name="Rinaldi C."/>
            <person name="Ritland K."/>
            <person name="Rouze P."/>
            <person name="Ryaboy D."/>
            <person name="Schmutz J."/>
            <person name="Schrader J."/>
            <person name="Segerman B."/>
            <person name="Shin H."/>
            <person name="Siddiqui A."/>
            <person name="Sterky F."/>
            <person name="Terry A."/>
            <person name="Tsai C.J."/>
            <person name="Uberbacher E."/>
            <person name="Unneberg P."/>
            <person name="Vahala J."/>
            <person name="Wall K."/>
            <person name="Wessler S."/>
            <person name="Yang G."/>
            <person name="Yin T."/>
            <person name="Douglas C."/>
            <person name="Marra M."/>
            <person name="Sandberg G."/>
            <person name="Van de Peer Y."/>
            <person name="Rokhsar D."/>
        </authorList>
    </citation>
    <scope>NUCLEOTIDE SEQUENCE [LARGE SCALE GENOMIC DNA]</scope>
    <source>
        <strain evidence="2">cv. Nisqually</strain>
    </source>
</reference>
<gene>
    <name evidence="1" type="ORF">POPTR_003G027933v4</name>
</gene>
<evidence type="ECO:0000313" key="1">
    <source>
        <dbReference type="EMBL" id="KAI9397347.1"/>
    </source>
</evidence>
<name>A0ACC0T6Z5_POPTR</name>
<protein>
    <submittedName>
        <fullName evidence="1">Uncharacterized protein</fullName>
    </submittedName>
</protein>
<evidence type="ECO:0000313" key="2">
    <source>
        <dbReference type="Proteomes" id="UP000006729"/>
    </source>
</evidence>
<keyword evidence="2" id="KW-1185">Reference proteome</keyword>
<dbReference type="Proteomes" id="UP000006729">
    <property type="component" value="Chromosome 3"/>
</dbReference>